<reference evidence="6" key="1">
    <citation type="journal article" date="2019" name="Int. J. Syst. Evol. Microbiol.">
        <title>The Global Catalogue of Microorganisms (GCM) 10K type strain sequencing project: providing services to taxonomists for standard genome sequencing and annotation.</title>
        <authorList>
            <consortium name="The Broad Institute Genomics Platform"/>
            <consortium name="The Broad Institute Genome Sequencing Center for Infectious Disease"/>
            <person name="Wu L."/>
            <person name="Ma J."/>
        </authorList>
    </citation>
    <scope>NUCLEOTIDE SEQUENCE [LARGE SCALE GENOMIC DNA]</scope>
    <source>
        <strain evidence="6">NBRC 110107</strain>
    </source>
</reference>
<sequence>MHSLDDLLHPVSPEQFLAEYVGRKPLHIPAAGDDRKAAILTWADFNRLLGQGSLWSAAHLRLMRNYVAVPPDQYCHPVATPQGEVMRPWPQKVEVFLSAGASLIANDVLTIHEPLMQIGETLSRTFAASIGANIYCSFQGVQAFGTHFDNHDVVVVQTGGTKVWNLYENRADNPIENFPDDAATRRWFEQSRGALMQQVTMQAGDVLYLPRGWYHDALATDGPSLHVTFAITPLHGRSLLALLNIEAMKDPAYRAFAPPAHEDGGAALAAHLADYGRILARIAASPVFAEEVARSQTRMTPRPPSFTLPERKPVTLYRTTGKAFPACSNSVRETYDWAIEERQFALEDMVAHFQSLTEGDVRAGVAAAEEAGAVQRL</sequence>
<evidence type="ECO:0000313" key="6">
    <source>
        <dbReference type="Proteomes" id="UP001156921"/>
    </source>
</evidence>
<keyword evidence="6" id="KW-1185">Reference proteome</keyword>
<accession>A0ABQ6BL22</accession>
<name>A0ABQ6BL22_9CAUL</name>
<evidence type="ECO:0000256" key="1">
    <source>
        <dbReference type="ARBA" id="ARBA00001954"/>
    </source>
</evidence>
<evidence type="ECO:0000256" key="3">
    <source>
        <dbReference type="ARBA" id="ARBA00023004"/>
    </source>
</evidence>
<evidence type="ECO:0000256" key="2">
    <source>
        <dbReference type="ARBA" id="ARBA00022723"/>
    </source>
</evidence>
<gene>
    <name evidence="5" type="ORF">GCM10007859_26820</name>
</gene>
<dbReference type="Gene3D" id="2.60.120.650">
    <property type="entry name" value="Cupin"/>
    <property type="match status" value="1"/>
</dbReference>
<dbReference type="RefSeq" id="WP_284223531.1">
    <property type="nucleotide sequence ID" value="NZ_BSOY01000088.1"/>
</dbReference>
<keyword evidence="3" id="KW-0408">Iron</keyword>
<dbReference type="SUPFAM" id="SSF51197">
    <property type="entry name" value="Clavaminate synthase-like"/>
    <property type="match status" value="1"/>
</dbReference>
<evidence type="ECO:0000259" key="4">
    <source>
        <dbReference type="PROSITE" id="PS51184"/>
    </source>
</evidence>
<dbReference type="PANTHER" id="PTHR13096">
    <property type="entry name" value="MINA53 MYC INDUCED NUCLEAR ANTIGEN"/>
    <property type="match status" value="1"/>
</dbReference>
<protein>
    <recommendedName>
        <fullName evidence="4">JmjC domain-containing protein</fullName>
    </recommendedName>
</protein>
<organism evidence="5 6">
    <name type="scientific">Brevundimonas denitrificans</name>
    <dbReference type="NCBI Taxonomy" id="1443434"/>
    <lineage>
        <taxon>Bacteria</taxon>
        <taxon>Pseudomonadati</taxon>
        <taxon>Pseudomonadota</taxon>
        <taxon>Alphaproteobacteria</taxon>
        <taxon>Caulobacterales</taxon>
        <taxon>Caulobacteraceae</taxon>
        <taxon>Brevundimonas</taxon>
    </lineage>
</organism>
<feature type="domain" description="JmjC" evidence="4">
    <location>
        <begin position="86"/>
        <end position="248"/>
    </location>
</feature>
<dbReference type="InterPro" id="IPR039994">
    <property type="entry name" value="NO66-like"/>
</dbReference>
<comment type="caution">
    <text evidence="5">The sequence shown here is derived from an EMBL/GenBank/DDBJ whole genome shotgun (WGS) entry which is preliminary data.</text>
</comment>
<proteinExistence type="predicted"/>
<comment type="cofactor">
    <cofactor evidence="1">
        <name>Fe(2+)</name>
        <dbReference type="ChEBI" id="CHEBI:29033"/>
    </cofactor>
</comment>
<dbReference type="PROSITE" id="PS51184">
    <property type="entry name" value="JMJC"/>
    <property type="match status" value="1"/>
</dbReference>
<dbReference type="InterPro" id="IPR003347">
    <property type="entry name" value="JmjC_dom"/>
</dbReference>
<evidence type="ECO:0000313" key="5">
    <source>
        <dbReference type="EMBL" id="GLS02653.1"/>
    </source>
</evidence>
<dbReference type="PANTHER" id="PTHR13096:SF8">
    <property type="entry name" value="RIBOSOMAL OXYGENASE 1"/>
    <property type="match status" value="1"/>
</dbReference>
<dbReference type="Pfam" id="PF08007">
    <property type="entry name" value="JmjC_2"/>
    <property type="match status" value="1"/>
</dbReference>
<dbReference type="Proteomes" id="UP001156921">
    <property type="component" value="Unassembled WGS sequence"/>
</dbReference>
<keyword evidence="2" id="KW-0479">Metal-binding</keyword>
<dbReference type="EMBL" id="BSOY01000088">
    <property type="protein sequence ID" value="GLS02653.1"/>
    <property type="molecule type" value="Genomic_DNA"/>
</dbReference>